<proteinExistence type="predicted"/>
<protein>
    <recommendedName>
        <fullName evidence="1">VOC domain-containing protein</fullName>
    </recommendedName>
</protein>
<dbReference type="Gene3D" id="3.10.180.10">
    <property type="entry name" value="2,3-Dihydroxybiphenyl 1,2-Dioxygenase, domain 1"/>
    <property type="match status" value="1"/>
</dbReference>
<dbReference type="InterPro" id="IPR004360">
    <property type="entry name" value="Glyas_Fos-R_dOase_dom"/>
</dbReference>
<name>A0ABQ5M0L1_9FIRM</name>
<reference evidence="2 3" key="1">
    <citation type="journal article" date="2024" name="Int. J. Syst. Evol. Microbiol.">
        <title>Lacrimispora brassicae sp. nov. isolated from fermented cabbage, and proposal of Clostridium indicum Gundawar et al. 2019 and Clostridium methoxybenzovorans Mechichi et al. 1999 as heterotypic synonyms of Lacrimispora amygdalina (Parshina et al. 2003) Haas and Blanchard 2020 and Lacrimispora indolis (McClung and McCoy 1957) Haas and Blanchard 2020, respectively.</title>
        <authorList>
            <person name="Kobayashi H."/>
            <person name="Tanizawa Y."/>
            <person name="Sakamoto M."/>
            <person name="Ohkuma M."/>
            <person name="Tohno M."/>
        </authorList>
    </citation>
    <scope>NUCLEOTIDE SEQUENCE [LARGE SCALE GENOMIC DNA]</scope>
    <source>
        <strain evidence="2 3">DSM 12857</strain>
    </source>
</reference>
<dbReference type="EMBL" id="BRPJ01000007">
    <property type="protein sequence ID" value="GLB28472.1"/>
    <property type="molecule type" value="Genomic_DNA"/>
</dbReference>
<organism evidence="2 3">
    <name type="scientific">Lacrimispora amygdalina</name>
    <dbReference type="NCBI Taxonomy" id="253257"/>
    <lineage>
        <taxon>Bacteria</taxon>
        <taxon>Bacillati</taxon>
        <taxon>Bacillota</taxon>
        <taxon>Clostridia</taxon>
        <taxon>Lachnospirales</taxon>
        <taxon>Lachnospiraceae</taxon>
        <taxon>Lacrimispora</taxon>
    </lineage>
</organism>
<comment type="caution">
    <text evidence="2">The sequence shown here is derived from an EMBL/GenBank/DDBJ whole genome shotgun (WGS) entry which is preliminary data.</text>
</comment>
<dbReference type="InterPro" id="IPR029068">
    <property type="entry name" value="Glyas_Bleomycin-R_OHBP_Dase"/>
</dbReference>
<feature type="domain" description="VOC" evidence="1">
    <location>
        <begin position="2"/>
        <end position="119"/>
    </location>
</feature>
<keyword evidence="3" id="KW-1185">Reference proteome</keyword>
<dbReference type="PROSITE" id="PS51819">
    <property type="entry name" value="VOC"/>
    <property type="match status" value="1"/>
</dbReference>
<evidence type="ECO:0000259" key="1">
    <source>
        <dbReference type="PROSITE" id="PS51819"/>
    </source>
</evidence>
<dbReference type="SUPFAM" id="SSF54593">
    <property type="entry name" value="Glyoxalase/Bleomycin resistance protein/Dihydroxybiphenyl dioxygenase"/>
    <property type="match status" value="1"/>
</dbReference>
<dbReference type="CDD" id="cd06587">
    <property type="entry name" value="VOC"/>
    <property type="match status" value="1"/>
</dbReference>
<dbReference type="Pfam" id="PF00903">
    <property type="entry name" value="Glyoxalase"/>
    <property type="match status" value="1"/>
</dbReference>
<dbReference type="Proteomes" id="UP001419084">
    <property type="component" value="Unassembled WGS sequence"/>
</dbReference>
<dbReference type="InterPro" id="IPR037523">
    <property type="entry name" value="VOC_core"/>
</dbReference>
<accession>A0ABQ5M0L1</accession>
<dbReference type="RefSeq" id="WP_346064515.1">
    <property type="nucleotide sequence ID" value="NZ_BRPJ01000007.1"/>
</dbReference>
<sequence>MKYSWITLHVSDMERSITFYRDLLGLAVDREFGNKKQKIVFLGEGDDAKIELICMIGEKIVDAGKGVSIGFRVSGLDDMIDKFQKTVSVSIKGPFSPNQSIKFYMVSDPDGYQIQLYENL</sequence>
<evidence type="ECO:0000313" key="3">
    <source>
        <dbReference type="Proteomes" id="UP001419084"/>
    </source>
</evidence>
<evidence type="ECO:0000313" key="2">
    <source>
        <dbReference type="EMBL" id="GLB28472.1"/>
    </source>
</evidence>
<gene>
    <name evidence="2" type="ORF">LAD12857_03950</name>
</gene>